<dbReference type="AlphaFoldDB" id="A0A4C1VEG7"/>
<organism evidence="2 3">
    <name type="scientific">Eumeta variegata</name>
    <name type="common">Bagworm moth</name>
    <name type="synonym">Eumeta japonica</name>
    <dbReference type="NCBI Taxonomy" id="151549"/>
    <lineage>
        <taxon>Eukaryota</taxon>
        <taxon>Metazoa</taxon>
        <taxon>Ecdysozoa</taxon>
        <taxon>Arthropoda</taxon>
        <taxon>Hexapoda</taxon>
        <taxon>Insecta</taxon>
        <taxon>Pterygota</taxon>
        <taxon>Neoptera</taxon>
        <taxon>Endopterygota</taxon>
        <taxon>Lepidoptera</taxon>
        <taxon>Glossata</taxon>
        <taxon>Ditrysia</taxon>
        <taxon>Tineoidea</taxon>
        <taxon>Psychidae</taxon>
        <taxon>Oiketicinae</taxon>
        <taxon>Eumeta</taxon>
    </lineage>
</organism>
<protein>
    <submittedName>
        <fullName evidence="2">Uncharacterized protein</fullName>
    </submittedName>
</protein>
<feature type="compositionally biased region" description="Basic residues" evidence="1">
    <location>
        <begin position="71"/>
        <end position="85"/>
    </location>
</feature>
<proteinExistence type="predicted"/>
<evidence type="ECO:0000313" key="3">
    <source>
        <dbReference type="Proteomes" id="UP000299102"/>
    </source>
</evidence>
<sequence length="104" mass="11939">MWRGRRQGRVQPLYREDASCFQVAQCDGGVRRPGLRTRPRSCAMHRIGSVNPSVPAHYRVNMLNAHRCARRPCPRPRRGARRAMHSTHEQLSRDSTPDALKNPN</sequence>
<evidence type="ECO:0000313" key="2">
    <source>
        <dbReference type="EMBL" id="GBP36354.1"/>
    </source>
</evidence>
<gene>
    <name evidence="2" type="ORF">EVAR_22486_1</name>
</gene>
<accession>A0A4C1VEG7</accession>
<reference evidence="2 3" key="1">
    <citation type="journal article" date="2019" name="Commun. Biol.">
        <title>The bagworm genome reveals a unique fibroin gene that provides high tensile strength.</title>
        <authorList>
            <person name="Kono N."/>
            <person name="Nakamura H."/>
            <person name="Ohtoshi R."/>
            <person name="Tomita M."/>
            <person name="Numata K."/>
            <person name="Arakawa K."/>
        </authorList>
    </citation>
    <scope>NUCLEOTIDE SEQUENCE [LARGE SCALE GENOMIC DNA]</scope>
</reference>
<name>A0A4C1VEG7_EUMVA</name>
<feature type="compositionally biased region" description="Basic and acidic residues" evidence="1">
    <location>
        <begin position="86"/>
        <end position="96"/>
    </location>
</feature>
<dbReference type="Proteomes" id="UP000299102">
    <property type="component" value="Unassembled WGS sequence"/>
</dbReference>
<dbReference type="EMBL" id="BGZK01000317">
    <property type="protein sequence ID" value="GBP36354.1"/>
    <property type="molecule type" value="Genomic_DNA"/>
</dbReference>
<comment type="caution">
    <text evidence="2">The sequence shown here is derived from an EMBL/GenBank/DDBJ whole genome shotgun (WGS) entry which is preliminary data.</text>
</comment>
<feature type="region of interest" description="Disordered" evidence="1">
    <location>
        <begin position="71"/>
        <end position="104"/>
    </location>
</feature>
<keyword evidence="3" id="KW-1185">Reference proteome</keyword>
<evidence type="ECO:0000256" key="1">
    <source>
        <dbReference type="SAM" id="MobiDB-lite"/>
    </source>
</evidence>